<dbReference type="Pfam" id="PF03108">
    <property type="entry name" value="DBD_Tnp_Mut"/>
    <property type="match status" value="1"/>
</dbReference>
<keyword evidence="1" id="KW-0862">Zinc</keyword>
<dbReference type="InterPro" id="IPR004332">
    <property type="entry name" value="Transposase_MuDR"/>
</dbReference>
<accession>A0A0D3D6E0</accession>
<sequence>MVEIYSVCGKWNLNDKFQWEFLVDSNKGGSLSEVDENVTYIDFVEMVIQDFGLGCLVKDRDITLSYELPPRMKSLVKDSPPVYIRNDRQVRTFISKIKGNGELIRLCVTVNYEKSNTIVVENVGNNTQSKTIHDEENADVEKTGCIPVLENLDGGSYVNESNVHEEQQELYRATRSDMSVHVTHNDTCSTTTGSENHPLLLHSAPYYSPVSLGCSQSPGATNDLHVNKYFKDKQDLMLTMRKLALESKFQFKSCRSNKSRVVLGCVDDKCCWRMRATKHVSSDFFVVKNYVHEHTCDPTHRNASNRQASAKLLGSLICSKYGENKDGLKPKQIIEQVRKEHGLQIKYKQAWRVKEYAQNLMRGIPDSVTETSSTPPTTGQSSERPSKKRMRSVRDFGTPNSESRKYNCSKCGEEGHNKSTCKVPK</sequence>
<organism evidence="4 5">
    <name type="scientific">Brassica oleracea var. oleracea</name>
    <dbReference type="NCBI Taxonomy" id="109376"/>
    <lineage>
        <taxon>Eukaryota</taxon>
        <taxon>Viridiplantae</taxon>
        <taxon>Streptophyta</taxon>
        <taxon>Embryophyta</taxon>
        <taxon>Tracheophyta</taxon>
        <taxon>Spermatophyta</taxon>
        <taxon>Magnoliopsida</taxon>
        <taxon>eudicotyledons</taxon>
        <taxon>Gunneridae</taxon>
        <taxon>Pentapetalae</taxon>
        <taxon>rosids</taxon>
        <taxon>malvids</taxon>
        <taxon>Brassicales</taxon>
        <taxon>Brassicaceae</taxon>
        <taxon>Brassiceae</taxon>
        <taxon>Brassica</taxon>
    </lineage>
</organism>
<evidence type="ECO:0000256" key="1">
    <source>
        <dbReference type="PROSITE-ProRule" id="PRU00047"/>
    </source>
</evidence>
<dbReference type="OMA" id="PTHRNAS"/>
<dbReference type="OrthoDB" id="1041602at2759"/>
<dbReference type="GO" id="GO:0008270">
    <property type="term" value="F:zinc ion binding"/>
    <property type="evidence" value="ECO:0007669"/>
    <property type="project" value="UniProtKB-KW"/>
</dbReference>
<dbReference type="AlphaFoldDB" id="A0A0D3D6E0"/>
<dbReference type="Gramene" id="Bo7g048660.1">
    <property type="protein sequence ID" value="Bo7g048660.1"/>
    <property type="gene ID" value="Bo7g048660"/>
</dbReference>
<dbReference type="InterPro" id="IPR001878">
    <property type="entry name" value="Znf_CCHC"/>
</dbReference>
<proteinExistence type="predicted"/>
<keyword evidence="5" id="KW-1185">Reference proteome</keyword>
<dbReference type="EnsemblPlants" id="Bo7g048660.1">
    <property type="protein sequence ID" value="Bo7g048660.1"/>
    <property type="gene ID" value="Bo7g048660"/>
</dbReference>
<reference evidence="4 5" key="1">
    <citation type="journal article" date="2014" name="Genome Biol.">
        <title>Transcriptome and methylome profiling reveals relics of genome dominance in the mesopolyploid Brassica oleracea.</title>
        <authorList>
            <person name="Parkin I.A."/>
            <person name="Koh C."/>
            <person name="Tang H."/>
            <person name="Robinson S.J."/>
            <person name="Kagale S."/>
            <person name="Clarke W.E."/>
            <person name="Town C.D."/>
            <person name="Nixon J."/>
            <person name="Krishnakumar V."/>
            <person name="Bidwell S.L."/>
            <person name="Denoeud F."/>
            <person name="Belcram H."/>
            <person name="Links M.G."/>
            <person name="Just J."/>
            <person name="Clarke C."/>
            <person name="Bender T."/>
            <person name="Huebert T."/>
            <person name="Mason A.S."/>
            <person name="Pires J.C."/>
            <person name="Barker G."/>
            <person name="Moore J."/>
            <person name="Walley P.G."/>
            <person name="Manoli S."/>
            <person name="Batley J."/>
            <person name="Edwards D."/>
            <person name="Nelson M.N."/>
            <person name="Wang X."/>
            <person name="Paterson A.H."/>
            <person name="King G."/>
            <person name="Bancroft I."/>
            <person name="Chalhoub B."/>
            <person name="Sharpe A.G."/>
        </authorList>
    </citation>
    <scope>NUCLEOTIDE SEQUENCE</scope>
    <source>
        <strain evidence="4 5">cv. TO1000</strain>
    </source>
</reference>
<evidence type="ECO:0000256" key="2">
    <source>
        <dbReference type="SAM" id="MobiDB-lite"/>
    </source>
</evidence>
<dbReference type="KEGG" id="boe:106303613"/>
<feature type="compositionally biased region" description="Low complexity" evidence="2">
    <location>
        <begin position="365"/>
        <end position="382"/>
    </location>
</feature>
<evidence type="ECO:0000313" key="5">
    <source>
        <dbReference type="Proteomes" id="UP000032141"/>
    </source>
</evidence>
<evidence type="ECO:0000259" key="3">
    <source>
        <dbReference type="PROSITE" id="PS50158"/>
    </source>
</evidence>
<dbReference type="PANTHER" id="PTHR31973:SF195">
    <property type="entry name" value="MUDR FAMILY TRANSPOSASE"/>
    <property type="match status" value="1"/>
</dbReference>
<keyword evidence="1" id="KW-0479">Metal-binding</keyword>
<dbReference type="GO" id="GO:0003676">
    <property type="term" value="F:nucleic acid binding"/>
    <property type="evidence" value="ECO:0007669"/>
    <property type="project" value="InterPro"/>
</dbReference>
<dbReference type="PROSITE" id="PS50158">
    <property type="entry name" value="ZF_CCHC"/>
    <property type="match status" value="1"/>
</dbReference>
<name>A0A0D3D6E0_BRAOL</name>
<dbReference type="GeneID" id="106303613"/>
<protein>
    <recommendedName>
        <fullName evidence="3">CCHC-type domain-containing protein</fullName>
    </recommendedName>
</protein>
<dbReference type="HOGENOM" id="CLU_051575_0_0_1"/>
<reference evidence="4" key="2">
    <citation type="submission" date="2015-03" db="UniProtKB">
        <authorList>
            <consortium name="EnsemblPlants"/>
        </authorList>
    </citation>
    <scope>IDENTIFICATION</scope>
</reference>
<feature type="domain" description="CCHC-type" evidence="3">
    <location>
        <begin position="408"/>
        <end position="422"/>
    </location>
</feature>
<keyword evidence="1" id="KW-0863">Zinc-finger</keyword>
<evidence type="ECO:0000313" key="4">
    <source>
        <dbReference type="EnsemblPlants" id="Bo7g048660.1"/>
    </source>
</evidence>
<dbReference type="RefSeq" id="XP_013595355.1">
    <property type="nucleotide sequence ID" value="XM_013739901.1"/>
</dbReference>
<dbReference type="PANTHER" id="PTHR31973">
    <property type="entry name" value="POLYPROTEIN, PUTATIVE-RELATED"/>
    <property type="match status" value="1"/>
</dbReference>
<feature type="region of interest" description="Disordered" evidence="2">
    <location>
        <begin position="364"/>
        <end position="425"/>
    </location>
</feature>
<dbReference type="Proteomes" id="UP000032141">
    <property type="component" value="Chromosome C7"/>
</dbReference>